<comment type="caution">
    <text evidence="2">The sequence shown here is derived from an EMBL/GenBank/DDBJ whole genome shotgun (WGS) entry which is preliminary data.</text>
</comment>
<proteinExistence type="predicted"/>
<dbReference type="Gene3D" id="3.40.50.150">
    <property type="entry name" value="Vaccinia Virus protein VP39"/>
    <property type="match status" value="1"/>
</dbReference>
<accession>A0A2N3HLD2</accession>
<dbReference type="Pfam" id="PF13578">
    <property type="entry name" value="Methyltransf_24"/>
    <property type="match status" value="1"/>
</dbReference>
<dbReference type="InterPro" id="IPR029063">
    <property type="entry name" value="SAM-dependent_MTases_sf"/>
</dbReference>
<protein>
    <recommendedName>
        <fullName evidence="4">Class I SAM-dependent methyltransferase</fullName>
    </recommendedName>
</protein>
<dbReference type="SUPFAM" id="SSF53335">
    <property type="entry name" value="S-adenosyl-L-methionine-dependent methyltransferases"/>
    <property type="match status" value="1"/>
</dbReference>
<organism evidence="2 3">
    <name type="scientific">Confluentibacter flavum</name>
    <dbReference type="NCBI Taxonomy" id="1909700"/>
    <lineage>
        <taxon>Bacteria</taxon>
        <taxon>Pseudomonadati</taxon>
        <taxon>Bacteroidota</taxon>
        <taxon>Flavobacteriia</taxon>
        <taxon>Flavobacteriales</taxon>
        <taxon>Flavobacteriaceae</taxon>
        <taxon>Confluentibacter</taxon>
    </lineage>
</organism>
<keyword evidence="1" id="KW-0812">Transmembrane</keyword>
<dbReference type="EMBL" id="PJEO01000017">
    <property type="protein sequence ID" value="PKQ45757.1"/>
    <property type="molecule type" value="Genomic_DNA"/>
</dbReference>
<keyword evidence="1" id="KW-1133">Transmembrane helix</keyword>
<evidence type="ECO:0000256" key="1">
    <source>
        <dbReference type="SAM" id="Phobius"/>
    </source>
</evidence>
<gene>
    <name evidence="2" type="ORF">CSW08_06735</name>
</gene>
<dbReference type="RefSeq" id="WP_106659146.1">
    <property type="nucleotide sequence ID" value="NZ_PJEO01000017.1"/>
</dbReference>
<feature type="transmembrane region" description="Helical" evidence="1">
    <location>
        <begin position="7"/>
        <end position="27"/>
    </location>
</feature>
<sequence length="319" mass="37517">MKNIIKKFVLVIAEIGAPFTFFSSIWLKFVTKAGIGIFGEKIFMTFGILPVLDHYYQPLINPKKHLNKSLRDDRKLPGIDFNIDEQLNLISKFDYNDELIKFPINKRKDVEFFYNNGSYCSGDAEYLYSIIRHYKPNRIIEIGSGYSTLMAQNAIKKNKAENPLYTCHHICIEPYEMPWLRELDVELIRELVEKTSTDIFERLEANDILFIDSSHVIRPQGDVLFEFLELLPTIKPGVLVHIHDIFTPKDYLNEWVIKDHKLWNEQYILEAFLTFNPNYKIIGALNYLSHNYTKKFKDKCPIFATQLEREPGAFWIMRS</sequence>
<evidence type="ECO:0000313" key="3">
    <source>
        <dbReference type="Proteomes" id="UP000233435"/>
    </source>
</evidence>
<dbReference type="OrthoDB" id="9795498at2"/>
<evidence type="ECO:0000313" key="2">
    <source>
        <dbReference type="EMBL" id="PKQ45757.1"/>
    </source>
</evidence>
<reference evidence="2 3" key="1">
    <citation type="submission" date="2017-12" db="EMBL/GenBank/DDBJ databases">
        <title>Confluentibacter flavum sp. nov., isolated from the saline lake.</title>
        <authorList>
            <person name="Yu L."/>
        </authorList>
    </citation>
    <scope>NUCLEOTIDE SEQUENCE [LARGE SCALE GENOMIC DNA]</scope>
    <source>
        <strain evidence="2 3">3B</strain>
    </source>
</reference>
<evidence type="ECO:0008006" key="4">
    <source>
        <dbReference type="Google" id="ProtNLM"/>
    </source>
</evidence>
<name>A0A2N3HLD2_9FLAO</name>
<keyword evidence="3" id="KW-1185">Reference proteome</keyword>
<dbReference type="AlphaFoldDB" id="A0A2N3HLD2"/>
<keyword evidence="1" id="KW-0472">Membrane</keyword>
<dbReference type="Proteomes" id="UP000233435">
    <property type="component" value="Unassembled WGS sequence"/>
</dbReference>